<feature type="transmembrane region" description="Helical" evidence="6">
    <location>
        <begin position="157"/>
        <end position="181"/>
    </location>
</feature>
<dbReference type="InterPro" id="IPR000276">
    <property type="entry name" value="GPCR_Rhodpsn"/>
</dbReference>
<dbReference type="PROSITE" id="PS50262">
    <property type="entry name" value="G_PROTEIN_RECEP_F1_2"/>
    <property type="match status" value="1"/>
</dbReference>
<dbReference type="AlphaFoldDB" id="A0A915CL90"/>
<reference evidence="9" key="1">
    <citation type="submission" date="2022-11" db="UniProtKB">
        <authorList>
            <consortium name="WormBaseParasite"/>
        </authorList>
    </citation>
    <scope>IDENTIFICATION</scope>
</reference>
<dbReference type="Gene3D" id="1.20.1070.10">
    <property type="entry name" value="Rhodopsin 7-helix transmembrane proteins"/>
    <property type="match status" value="1"/>
</dbReference>
<dbReference type="Pfam" id="PF00001">
    <property type="entry name" value="7tm_1"/>
    <property type="match status" value="1"/>
</dbReference>
<dbReference type="GO" id="GO:0016020">
    <property type="term" value="C:membrane"/>
    <property type="evidence" value="ECO:0007669"/>
    <property type="project" value="UniProtKB-SubCell"/>
</dbReference>
<keyword evidence="8" id="KW-1185">Reference proteome</keyword>
<dbReference type="PANTHER" id="PTHR46709:SF4">
    <property type="entry name" value="G-PROTEIN COUPLED RECEPTORS FAMILY 1 PROFILE DOMAIN-CONTAINING PROTEIN"/>
    <property type="match status" value="1"/>
</dbReference>
<protein>
    <submittedName>
        <fullName evidence="9">G-protein coupled receptors family 1 profile domain-containing protein</fullName>
    </submittedName>
</protein>
<dbReference type="Proteomes" id="UP000887574">
    <property type="component" value="Unplaced"/>
</dbReference>
<evidence type="ECO:0000259" key="7">
    <source>
        <dbReference type="PROSITE" id="PS50262"/>
    </source>
</evidence>
<evidence type="ECO:0000256" key="1">
    <source>
        <dbReference type="ARBA" id="ARBA00004370"/>
    </source>
</evidence>
<organism evidence="8 9">
    <name type="scientific">Ditylenchus dipsaci</name>
    <dbReference type="NCBI Taxonomy" id="166011"/>
    <lineage>
        <taxon>Eukaryota</taxon>
        <taxon>Metazoa</taxon>
        <taxon>Ecdysozoa</taxon>
        <taxon>Nematoda</taxon>
        <taxon>Chromadorea</taxon>
        <taxon>Rhabditida</taxon>
        <taxon>Tylenchina</taxon>
        <taxon>Tylenchomorpha</taxon>
        <taxon>Sphaerularioidea</taxon>
        <taxon>Anguinidae</taxon>
        <taxon>Anguininae</taxon>
        <taxon>Ditylenchus</taxon>
    </lineage>
</organism>
<proteinExistence type="predicted"/>
<keyword evidence="4 6" id="KW-0472">Membrane</keyword>
<feature type="transmembrane region" description="Helical" evidence="6">
    <location>
        <begin position="216"/>
        <end position="237"/>
    </location>
</feature>
<evidence type="ECO:0000313" key="8">
    <source>
        <dbReference type="Proteomes" id="UP000887574"/>
    </source>
</evidence>
<evidence type="ECO:0000256" key="5">
    <source>
        <dbReference type="SAM" id="MobiDB-lite"/>
    </source>
</evidence>
<evidence type="ECO:0000256" key="3">
    <source>
        <dbReference type="ARBA" id="ARBA00022989"/>
    </source>
</evidence>
<feature type="transmembrane region" description="Helical" evidence="6">
    <location>
        <begin position="34"/>
        <end position="59"/>
    </location>
</feature>
<feature type="domain" description="G-protein coupled receptors family 1 profile" evidence="7">
    <location>
        <begin position="51"/>
        <end position="322"/>
    </location>
</feature>
<feature type="region of interest" description="Disordered" evidence="5">
    <location>
        <begin position="384"/>
        <end position="468"/>
    </location>
</feature>
<evidence type="ECO:0000256" key="6">
    <source>
        <dbReference type="SAM" id="Phobius"/>
    </source>
</evidence>
<feature type="compositionally biased region" description="Low complexity" evidence="5">
    <location>
        <begin position="384"/>
        <end position="397"/>
    </location>
</feature>
<feature type="transmembrane region" description="Helical" evidence="6">
    <location>
        <begin position="296"/>
        <end position="321"/>
    </location>
</feature>
<keyword evidence="2 6" id="KW-0812">Transmembrane</keyword>
<name>A0A915CL90_9BILA</name>
<dbReference type="WBParaSite" id="jg10156">
    <property type="protein sequence ID" value="jg10156"/>
    <property type="gene ID" value="jg10156"/>
</dbReference>
<dbReference type="GO" id="GO:0004930">
    <property type="term" value="F:G protein-coupled receptor activity"/>
    <property type="evidence" value="ECO:0007669"/>
    <property type="project" value="InterPro"/>
</dbReference>
<dbReference type="PANTHER" id="PTHR46709">
    <property type="entry name" value="PROTEIN CBG23488-RELATED"/>
    <property type="match status" value="1"/>
</dbReference>
<feature type="transmembrane region" description="Helical" evidence="6">
    <location>
        <begin position="109"/>
        <end position="136"/>
    </location>
</feature>
<comment type="subcellular location">
    <subcellularLocation>
        <location evidence="1">Membrane</location>
    </subcellularLocation>
</comment>
<feature type="transmembrane region" description="Helical" evidence="6">
    <location>
        <begin position="264"/>
        <end position="284"/>
    </location>
</feature>
<evidence type="ECO:0000256" key="2">
    <source>
        <dbReference type="ARBA" id="ARBA00022692"/>
    </source>
</evidence>
<feature type="compositionally biased region" description="Acidic residues" evidence="5">
    <location>
        <begin position="398"/>
        <end position="407"/>
    </location>
</feature>
<evidence type="ECO:0000256" key="4">
    <source>
        <dbReference type="ARBA" id="ARBA00023136"/>
    </source>
</evidence>
<evidence type="ECO:0000313" key="9">
    <source>
        <dbReference type="WBParaSite" id="jg10156"/>
    </source>
</evidence>
<dbReference type="InterPro" id="IPR017452">
    <property type="entry name" value="GPCR_Rhodpsn_7TM"/>
</dbReference>
<dbReference type="SUPFAM" id="SSF81321">
    <property type="entry name" value="Family A G protein-coupled receptor-like"/>
    <property type="match status" value="1"/>
</dbReference>
<keyword evidence="3 6" id="KW-1133">Transmembrane helix</keyword>
<sequence length="468" mass="54117">MDPEYINNASTSSISAEHEEKCTYHQPAYLEERFWLVSVAGTGIALISVVENLFLFFMLVRKKNHRKSHCLYLLLLAFFDVFMGAAYIPLMSFSLLLDYLQSVFLLRSWYAYMIPLITLSHIAMTSSSFLILAASFERYCITCWTSQMKRVNKFRKYIAASAILLGFVTKFTMAGEFVIIFNEECVNTMNEYSLKLSEMSMNHYYNLFWRLGFRNVVTVLLPFFLLLVMNLKIVIVLKDNLHIQMVKVNEVQIKRKVRAATRTLLMIVFTYLLANILNVLLTFWEYINIDTLMTDFVAFYTFGVDTVSILTILAGALRLPIYVTCMPQLRKEFIGYLKQFINGSKYNHQTNSEKCTEQEIAYAPTYAPTILRVSEMLMRLPKFSSSSTNTANTSTTDTDSDTEEDDKSEYSSYPRKQTKEKLLKTYSHGFNHKKYTPKRIDQISPTFTGCREESSNSISRASNEEVFL</sequence>
<accession>A0A915CL90</accession>
<feature type="transmembrane region" description="Helical" evidence="6">
    <location>
        <begin position="71"/>
        <end position="97"/>
    </location>
</feature>